<gene>
    <name evidence="1" type="ORF">TorRG33x02_177350</name>
</gene>
<dbReference type="InParanoid" id="A0A2P5ELX9"/>
<accession>A0A2P5ELX9</accession>
<evidence type="ECO:0000313" key="1">
    <source>
        <dbReference type="EMBL" id="PON86541.1"/>
    </source>
</evidence>
<name>A0A2P5ELX9_TREOI</name>
<evidence type="ECO:0008006" key="3">
    <source>
        <dbReference type="Google" id="ProtNLM"/>
    </source>
</evidence>
<dbReference type="Proteomes" id="UP000237000">
    <property type="component" value="Unassembled WGS sequence"/>
</dbReference>
<keyword evidence="2" id="KW-1185">Reference proteome</keyword>
<protein>
    <recommendedName>
        <fullName evidence="3">Endonuclease/exonuclease/phosphatase</fullName>
    </recommendedName>
</protein>
<comment type="caution">
    <text evidence="1">The sequence shown here is derived from an EMBL/GenBank/DDBJ whole genome shotgun (WGS) entry which is preliminary data.</text>
</comment>
<sequence>MIVVCPTSAFWGHVSHGITKEGVANIQEHLDHFVSNGEWRGILPLARVVHLDFLIESDHRPLLLNAVDHPKRMGGRGTRQFRLKPFWLRKEGCNKVVKDGWQRDFMCI</sequence>
<evidence type="ECO:0000313" key="2">
    <source>
        <dbReference type="Proteomes" id="UP000237000"/>
    </source>
</evidence>
<proteinExistence type="predicted"/>
<organism evidence="1 2">
    <name type="scientific">Trema orientale</name>
    <name type="common">Charcoal tree</name>
    <name type="synonym">Celtis orientalis</name>
    <dbReference type="NCBI Taxonomy" id="63057"/>
    <lineage>
        <taxon>Eukaryota</taxon>
        <taxon>Viridiplantae</taxon>
        <taxon>Streptophyta</taxon>
        <taxon>Embryophyta</taxon>
        <taxon>Tracheophyta</taxon>
        <taxon>Spermatophyta</taxon>
        <taxon>Magnoliopsida</taxon>
        <taxon>eudicotyledons</taxon>
        <taxon>Gunneridae</taxon>
        <taxon>Pentapetalae</taxon>
        <taxon>rosids</taxon>
        <taxon>fabids</taxon>
        <taxon>Rosales</taxon>
        <taxon>Cannabaceae</taxon>
        <taxon>Trema</taxon>
    </lineage>
</organism>
<dbReference type="EMBL" id="JXTC01000131">
    <property type="protein sequence ID" value="PON86541.1"/>
    <property type="molecule type" value="Genomic_DNA"/>
</dbReference>
<reference evidence="2" key="1">
    <citation type="submission" date="2016-06" db="EMBL/GenBank/DDBJ databases">
        <title>Parallel loss of symbiosis genes in relatives of nitrogen-fixing non-legume Parasponia.</title>
        <authorList>
            <person name="Van Velzen R."/>
            <person name="Holmer R."/>
            <person name="Bu F."/>
            <person name="Rutten L."/>
            <person name="Van Zeijl A."/>
            <person name="Liu W."/>
            <person name="Santuari L."/>
            <person name="Cao Q."/>
            <person name="Sharma T."/>
            <person name="Shen D."/>
            <person name="Roswanjaya Y."/>
            <person name="Wardhani T."/>
            <person name="Kalhor M.S."/>
            <person name="Jansen J."/>
            <person name="Van den Hoogen J."/>
            <person name="Gungor B."/>
            <person name="Hartog M."/>
            <person name="Hontelez J."/>
            <person name="Verver J."/>
            <person name="Yang W.-C."/>
            <person name="Schijlen E."/>
            <person name="Repin R."/>
            <person name="Schilthuizen M."/>
            <person name="Schranz E."/>
            <person name="Heidstra R."/>
            <person name="Miyata K."/>
            <person name="Fedorova E."/>
            <person name="Kohlen W."/>
            <person name="Bisseling T."/>
            <person name="Smit S."/>
            <person name="Geurts R."/>
        </authorList>
    </citation>
    <scope>NUCLEOTIDE SEQUENCE [LARGE SCALE GENOMIC DNA]</scope>
    <source>
        <strain evidence="2">cv. RG33-2</strain>
    </source>
</reference>
<dbReference type="AlphaFoldDB" id="A0A2P5ELX9"/>